<feature type="binding site" evidence="9">
    <location>
        <position position="185"/>
    </location>
    <ligand>
        <name>Zn(2+)</name>
        <dbReference type="ChEBI" id="CHEBI:29105"/>
    </ligand>
</feature>
<feature type="active site" description="Proton acceptor" evidence="9 10">
    <location>
        <position position="88"/>
    </location>
</feature>
<feature type="binding site" evidence="9">
    <location>
        <begin position="87"/>
        <end position="90"/>
    </location>
    <ligand>
        <name>ATP</name>
        <dbReference type="ChEBI" id="CHEBI:30616"/>
    </ligand>
</feature>
<feature type="binding site" evidence="11">
    <location>
        <begin position="170"/>
        <end position="173"/>
    </location>
    <ligand>
        <name>substrate</name>
    </ligand>
</feature>
<dbReference type="Pfam" id="PF00265">
    <property type="entry name" value="TK"/>
    <property type="match status" value="1"/>
</dbReference>
<evidence type="ECO:0000256" key="3">
    <source>
        <dbReference type="ARBA" id="ARBA00022490"/>
    </source>
</evidence>
<keyword evidence="6 9" id="KW-0547">Nucleotide-binding</keyword>
<keyword evidence="8 9" id="KW-0067">ATP-binding</keyword>
<dbReference type="NCBIfam" id="NF003300">
    <property type="entry name" value="PRK04296.1-5"/>
    <property type="match status" value="1"/>
</dbReference>
<feature type="binding site" evidence="9">
    <location>
        <position position="147"/>
    </location>
    <ligand>
        <name>Zn(2+)</name>
        <dbReference type="ChEBI" id="CHEBI:29105"/>
    </ligand>
</feature>
<evidence type="ECO:0000313" key="15">
    <source>
        <dbReference type="Proteomes" id="UP000225740"/>
    </source>
</evidence>
<comment type="subcellular location">
    <subcellularLocation>
        <location evidence="9">Cytoplasm</location>
    </subcellularLocation>
</comment>
<evidence type="ECO:0000256" key="9">
    <source>
        <dbReference type="HAMAP-Rule" id="MF_00124"/>
    </source>
</evidence>
<evidence type="ECO:0000256" key="2">
    <source>
        <dbReference type="ARBA" id="ARBA00012118"/>
    </source>
</evidence>
<evidence type="ECO:0000256" key="10">
    <source>
        <dbReference type="PIRSR" id="PIRSR035805-1"/>
    </source>
</evidence>
<dbReference type="InterPro" id="IPR001267">
    <property type="entry name" value="Thymidine_kinase"/>
</dbReference>
<evidence type="ECO:0000256" key="4">
    <source>
        <dbReference type="ARBA" id="ARBA00022634"/>
    </source>
</evidence>
<evidence type="ECO:0000256" key="13">
    <source>
        <dbReference type="RuleBase" id="RU004165"/>
    </source>
</evidence>
<feature type="binding site" evidence="9">
    <location>
        <begin position="9"/>
        <end position="16"/>
    </location>
    <ligand>
        <name>ATP</name>
        <dbReference type="ChEBI" id="CHEBI:30616"/>
    </ligand>
</feature>
<evidence type="ECO:0000256" key="5">
    <source>
        <dbReference type="ARBA" id="ARBA00022679"/>
    </source>
</evidence>
<dbReference type="Gene3D" id="3.40.50.300">
    <property type="entry name" value="P-loop containing nucleotide triphosphate hydrolases"/>
    <property type="match status" value="1"/>
</dbReference>
<dbReference type="PANTHER" id="PTHR11441">
    <property type="entry name" value="THYMIDINE KINASE"/>
    <property type="match status" value="1"/>
</dbReference>
<evidence type="ECO:0000256" key="6">
    <source>
        <dbReference type="ARBA" id="ARBA00022741"/>
    </source>
</evidence>
<keyword evidence="9" id="KW-0479">Metal-binding</keyword>
<dbReference type="OrthoDB" id="9781579at2"/>
<dbReference type="PIRSF" id="PIRSF035805">
    <property type="entry name" value="TK_cell"/>
    <property type="match status" value="1"/>
</dbReference>
<keyword evidence="4 9" id="KW-0237">DNA synthesis</keyword>
<evidence type="ECO:0000256" key="1">
    <source>
        <dbReference type="ARBA" id="ARBA00007587"/>
    </source>
</evidence>
<reference evidence="14 15" key="1">
    <citation type="submission" date="2017-06" db="EMBL/GenBank/DDBJ databases">
        <title>Description of Rhodopirellula bahusiensis sp. nov.</title>
        <authorList>
            <person name="Kizina J."/>
            <person name="Harder J."/>
        </authorList>
    </citation>
    <scope>NUCLEOTIDE SEQUENCE [LARGE SCALE GENOMIC DNA]</scope>
    <source>
        <strain evidence="14 15">SWK21</strain>
    </source>
</reference>
<dbReference type="GeneID" id="90608679"/>
<dbReference type="GO" id="GO:0008270">
    <property type="term" value="F:zinc ion binding"/>
    <property type="evidence" value="ECO:0007669"/>
    <property type="project" value="UniProtKB-UniRule"/>
</dbReference>
<dbReference type="HAMAP" id="MF_00124">
    <property type="entry name" value="Thymidine_kinase"/>
    <property type="match status" value="1"/>
</dbReference>
<keyword evidence="15" id="KW-1185">Reference proteome</keyword>
<dbReference type="PANTHER" id="PTHR11441:SF0">
    <property type="entry name" value="THYMIDINE KINASE, CYTOSOLIC"/>
    <property type="match status" value="1"/>
</dbReference>
<proteinExistence type="inferred from homology"/>
<dbReference type="SUPFAM" id="SSF57716">
    <property type="entry name" value="Glucocorticoid receptor-like (DNA-binding domain)"/>
    <property type="match status" value="1"/>
</dbReference>
<evidence type="ECO:0000256" key="12">
    <source>
        <dbReference type="RuleBase" id="RU000544"/>
    </source>
</evidence>
<evidence type="ECO:0000313" key="14">
    <source>
        <dbReference type="EMBL" id="PHQ35498.1"/>
    </source>
</evidence>
<keyword evidence="9" id="KW-0862">Zinc</keyword>
<feature type="binding site" evidence="9">
    <location>
        <position position="145"/>
    </location>
    <ligand>
        <name>Zn(2+)</name>
        <dbReference type="ChEBI" id="CHEBI:29105"/>
    </ligand>
</feature>
<dbReference type="GO" id="GO:0005829">
    <property type="term" value="C:cytosol"/>
    <property type="evidence" value="ECO:0007669"/>
    <property type="project" value="TreeGrafter"/>
</dbReference>
<keyword evidence="3 9" id="KW-0963">Cytoplasm</keyword>
<evidence type="ECO:0000256" key="8">
    <source>
        <dbReference type="ARBA" id="ARBA00022840"/>
    </source>
</evidence>
<comment type="subunit">
    <text evidence="9">Homotetramer.</text>
</comment>
<dbReference type="GO" id="GO:0046104">
    <property type="term" value="P:thymidine metabolic process"/>
    <property type="evidence" value="ECO:0007669"/>
    <property type="project" value="TreeGrafter"/>
</dbReference>
<dbReference type="InterPro" id="IPR027417">
    <property type="entry name" value="P-loop_NTPase"/>
</dbReference>
<dbReference type="GO" id="GO:0005524">
    <property type="term" value="F:ATP binding"/>
    <property type="evidence" value="ECO:0007669"/>
    <property type="project" value="UniProtKB-UniRule"/>
</dbReference>
<dbReference type="EC" id="2.7.1.21" evidence="2 9"/>
<feature type="binding site" evidence="9">
    <location>
        <position position="182"/>
    </location>
    <ligand>
        <name>Zn(2+)</name>
        <dbReference type="ChEBI" id="CHEBI:29105"/>
    </ligand>
</feature>
<dbReference type="Gene3D" id="3.30.60.20">
    <property type="match status" value="1"/>
</dbReference>
<keyword evidence="5 9" id="KW-0808">Transferase</keyword>
<evidence type="ECO:0000256" key="7">
    <source>
        <dbReference type="ARBA" id="ARBA00022777"/>
    </source>
</evidence>
<dbReference type="AlphaFoldDB" id="A0A2G1W901"/>
<dbReference type="FunFam" id="3.40.50.300:FF:000323">
    <property type="entry name" value="Thymidine kinase"/>
    <property type="match status" value="1"/>
</dbReference>
<dbReference type="GO" id="GO:0071897">
    <property type="term" value="P:DNA biosynthetic process"/>
    <property type="evidence" value="ECO:0007669"/>
    <property type="project" value="UniProtKB-KW"/>
</dbReference>
<comment type="catalytic activity">
    <reaction evidence="9 12">
        <text>thymidine + ATP = dTMP + ADP + H(+)</text>
        <dbReference type="Rhea" id="RHEA:19129"/>
        <dbReference type="ChEBI" id="CHEBI:15378"/>
        <dbReference type="ChEBI" id="CHEBI:17748"/>
        <dbReference type="ChEBI" id="CHEBI:30616"/>
        <dbReference type="ChEBI" id="CHEBI:63528"/>
        <dbReference type="ChEBI" id="CHEBI:456216"/>
        <dbReference type="EC" id="2.7.1.21"/>
    </reaction>
</comment>
<gene>
    <name evidence="9" type="primary">tdk</name>
    <name evidence="14" type="ORF">CEE69_10945</name>
</gene>
<organism evidence="14 15">
    <name type="scientific">Rhodopirellula bahusiensis</name>
    <dbReference type="NCBI Taxonomy" id="2014065"/>
    <lineage>
        <taxon>Bacteria</taxon>
        <taxon>Pseudomonadati</taxon>
        <taxon>Planctomycetota</taxon>
        <taxon>Planctomycetia</taxon>
        <taxon>Pirellulales</taxon>
        <taxon>Pirellulaceae</taxon>
        <taxon>Rhodopirellula</taxon>
    </lineage>
</organism>
<dbReference type="RefSeq" id="WP_099260702.1">
    <property type="nucleotide sequence ID" value="NZ_NIZW01000007.1"/>
</dbReference>
<evidence type="ECO:0000256" key="11">
    <source>
        <dbReference type="PIRSR" id="PIRSR035805-2"/>
    </source>
</evidence>
<comment type="similarity">
    <text evidence="1 9 13">Belongs to the thymidine kinase family.</text>
</comment>
<dbReference type="SUPFAM" id="SSF52540">
    <property type="entry name" value="P-loop containing nucleoside triphosphate hydrolases"/>
    <property type="match status" value="1"/>
</dbReference>
<comment type="caution">
    <text evidence="14">The sequence shown here is derived from an EMBL/GenBank/DDBJ whole genome shotgun (WGS) entry which is preliminary data.</text>
</comment>
<dbReference type="Proteomes" id="UP000225740">
    <property type="component" value="Unassembled WGS sequence"/>
</dbReference>
<protein>
    <recommendedName>
        <fullName evidence="2 9">Thymidine kinase</fullName>
        <ecNumber evidence="2 9">2.7.1.21</ecNumber>
    </recommendedName>
</protein>
<accession>A0A2G1W901</accession>
<name>A0A2G1W901_9BACT</name>
<dbReference type="GO" id="GO:0004797">
    <property type="term" value="F:thymidine kinase activity"/>
    <property type="evidence" value="ECO:0007669"/>
    <property type="project" value="UniProtKB-UniRule"/>
</dbReference>
<dbReference type="PROSITE" id="PS00603">
    <property type="entry name" value="TK_CELLULAR_TYPE"/>
    <property type="match status" value="1"/>
</dbReference>
<feature type="binding site" evidence="11">
    <location>
        <position position="178"/>
    </location>
    <ligand>
        <name>substrate</name>
    </ligand>
</feature>
<dbReference type="EMBL" id="NIZW01000007">
    <property type="protein sequence ID" value="PHQ35498.1"/>
    <property type="molecule type" value="Genomic_DNA"/>
</dbReference>
<dbReference type="InterPro" id="IPR020633">
    <property type="entry name" value="Thymidine_kinase_CS"/>
</dbReference>
<sequence length="211" mass="24137">MAKLYFYYSTMNAGKSTVFLQSSYNYRERGMNTLILSPEIDTRFGSGKVASRIGIESESVSFNTADNLLNVVREQKRMKPLHCVLVDEAQFLTRIQVRQLSDVCDDLDIPVLAYGLRTDFQGNLFEGSEHLLAWADTLTELKTICHCGRKATMVLRVSESGQVIRDGEQVQIGGNERYQTVCRRHFKEAIYQRNEDDLPLLDSNEPRQSER</sequence>
<keyword evidence="7 9" id="KW-0418">Kinase</keyword>